<dbReference type="Pfam" id="PF00697">
    <property type="entry name" value="PRAI"/>
    <property type="match status" value="1"/>
</dbReference>
<comment type="caution">
    <text evidence="11">The sequence shown here is derived from an EMBL/GenBank/DDBJ whole genome shotgun (WGS) entry which is preliminary data.</text>
</comment>
<dbReference type="InterPro" id="IPR013785">
    <property type="entry name" value="Aldolase_TIM"/>
</dbReference>
<accession>A0ABP7QDY1</accession>
<dbReference type="Gene3D" id="3.20.20.70">
    <property type="entry name" value="Aldolase class I"/>
    <property type="match status" value="1"/>
</dbReference>
<dbReference type="Proteomes" id="UP001500742">
    <property type="component" value="Unassembled WGS sequence"/>
</dbReference>
<keyword evidence="7 9" id="KW-0057">Aromatic amino acid biosynthesis</keyword>
<dbReference type="CDD" id="cd00405">
    <property type="entry name" value="PRAI"/>
    <property type="match status" value="1"/>
</dbReference>
<comment type="catalytic activity">
    <reaction evidence="1 9">
        <text>N-(5-phospho-beta-D-ribosyl)anthranilate = 1-(2-carboxyphenylamino)-1-deoxy-D-ribulose 5-phosphate</text>
        <dbReference type="Rhea" id="RHEA:21540"/>
        <dbReference type="ChEBI" id="CHEBI:18277"/>
        <dbReference type="ChEBI" id="CHEBI:58613"/>
        <dbReference type="EC" id="5.3.1.24"/>
    </reaction>
</comment>
<sequence length="214" mass="23925">MKIKVCGLKDPENIKAVAALGPDYVGFICYDLSPRFIVGLPVDISLNLSSNIQKTGVFVNESAETIHSLIANYGFNVIQLHGDESPEFSNSFRGKVTVFKAFGLDENFDFSQLNNYVNNVDYFLFDTKTKGYGGSGKTFDWAILNNYKLDIPFFLSGGISLDNLEEIKKISHPQFYGVDLNSRFETAPGVKDIGKLKQAFEIIKKQHNTDEVRS</sequence>
<evidence type="ECO:0000256" key="4">
    <source>
        <dbReference type="ARBA" id="ARBA00022272"/>
    </source>
</evidence>
<dbReference type="InterPro" id="IPR011060">
    <property type="entry name" value="RibuloseP-bd_barrel"/>
</dbReference>
<dbReference type="HAMAP" id="MF_00135">
    <property type="entry name" value="PRAI"/>
    <property type="match status" value="1"/>
</dbReference>
<evidence type="ECO:0000256" key="7">
    <source>
        <dbReference type="ARBA" id="ARBA00023141"/>
    </source>
</evidence>
<evidence type="ECO:0000313" key="12">
    <source>
        <dbReference type="Proteomes" id="UP001500742"/>
    </source>
</evidence>
<dbReference type="SUPFAM" id="SSF51366">
    <property type="entry name" value="Ribulose-phoshate binding barrel"/>
    <property type="match status" value="1"/>
</dbReference>
<keyword evidence="8 9" id="KW-0413">Isomerase</keyword>
<dbReference type="InterPro" id="IPR001240">
    <property type="entry name" value="PRAI_dom"/>
</dbReference>
<keyword evidence="5 9" id="KW-0028">Amino-acid biosynthesis</keyword>
<dbReference type="PANTHER" id="PTHR42894">
    <property type="entry name" value="N-(5'-PHOSPHORIBOSYL)ANTHRANILATE ISOMERASE"/>
    <property type="match status" value="1"/>
</dbReference>
<evidence type="ECO:0000256" key="9">
    <source>
        <dbReference type="HAMAP-Rule" id="MF_00135"/>
    </source>
</evidence>
<evidence type="ECO:0000256" key="8">
    <source>
        <dbReference type="ARBA" id="ARBA00023235"/>
    </source>
</evidence>
<dbReference type="EMBL" id="BAAAZC010000025">
    <property type="protein sequence ID" value="GAA3980957.1"/>
    <property type="molecule type" value="Genomic_DNA"/>
</dbReference>
<keyword evidence="12" id="KW-1185">Reference proteome</keyword>
<dbReference type="PANTHER" id="PTHR42894:SF1">
    <property type="entry name" value="N-(5'-PHOSPHORIBOSYL)ANTHRANILATE ISOMERASE"/>
    <property type="match status" value="1"/>
</dbReference>
<name>A0ABP7QDY1_9SPHI</name>
<organism evidence="11 12">
    <name type="scientific">Mucilaginibacter dorajii</name>
    <dbReference type="NCBI Taxonomy" id="692994"/>
    <lineage>
        <taxon>Bacteria</taxon>
        <taxon>Pseudomonadati</taxon>
        <taxon>Bacteroidota</taxon>
        <taxon>Sphingobacteriia</taxon>
        <taxon>Sphingobacteriales</taxon>
        <taxon>Sphingobacteriaceae</taxon>
        <taxon>Mucilaginibacter</taxon>
    </lineage>
</organism>
<evidence type="ECO:0000256" key="6">
    <source>
        <dbReference type="ARBA" id="ARBA00022822"/>
    </source>
</evidence>
<evidence type="ECO:0000256" key="5">
    <source>
        <dbReference type="ARBA" id="ARBA00022605"/>
    </source>
</evidence>
<comment type="pathway">
    <text evidence="2 9">Amino-acid biosynthesis; L-tryptophan biosynthesis; L-tryptophan from chorismate: step 3/5.</text>
</comment>
<dbReference type="GO" id="GO:0016853">
    <property type="term" value="F:isomerase activity"/>
    <property type="evidence" value="ECO:0007669"/>
    <property type="project" value="UniProtKB-KW"/>
</dbReference>
<evidence type="ECO:0000256" key="3">
    <source>
        <dbReference type="ARBA" id="ARBA00012572"/>
    </source>
</evidence>
<dbReference type="EC" id="5.3.1.24" evidence="3 9"/>
<evidence type="ECO:0000256" key="1">
    <source>
        <dbReference type="ARBA" id="ARBA00001164"/>
    </source>
</evidence>
<evidence type="ECO:0000259" key="10">
    <source>
        <dbReference type="Pfam" id="PF00697"/>
    </source>
</evidence>
<evidence type="ECO:0000313" key="11">
    <source>
        <dbReference type="EMBL" id="GAA3980957.1"/>
    </source>
</evidence>
<comment type="similarity">
    <text evidence="9">Belongs to the TrpF family.</text>
</comment>
<keyword evidence="6 9" id="KW-0822">Tryptophan biosynthesis</keyword>
<dbReference type="InterPro" id="IPR044643">
    <property type="entry name" value="TrpF_fam"/>
</dbReference>
<gene>
    <name evidence="9" type="primary">trpF</name>
    <name evidence="11" type="ORF">GCM10022210_35350</name>
</gene>
<protein>
    <recommendedName>
        <fullName evidence="4 9">N-(5'-phosphoribosyl)anthranilate isomerase</fullName>
        <shortName evidence="9">PRAI</shortName>
        <ecNumber evidence="3 9">5.3.1.24</ecNumber>
    </recommendedName>
</protein>
<feature type="domain" description="N-(5'phosphoribosyl) anthranilate isomerase (PRAI)" evidence="10">
    <location>
        <begin position="4"/>
        <end position="200"/>
    </location>
</feature>
<reference evidence="12" key="1">
    <citation type="journal article" date="2019" name="Int. J. Syst. Evol. Microbiol.">
        <title>The Global Catalogue of Microorganisms (GCM) 10K type strain sequencing project: providing services to taxonomists for standard genome sequencing and annotation.</title>
        <authorList>
            <consortium name="The Broad Institute Genomics Platform"/>
            <consortium name="The Broad Institute Genome Sequencing Center for Infectious Disease"/>
            <person name="Wu L."/>
            <person name="Ma J."/>
        </authorList>
    </citation>
    <scope>NUCLEOTIDE SEQUENCE [LARGE SCALE GENOMIC DNA]</scope>
    <source>
        <strain evidence="12">JCM 16601</strain>
    </source>
</reference>
<evidence type="ECO:0000256" key="2">
    <source>
        <dbReference type="ARBA" id="ARBA00004664"/>
    </source>
</evidence>
<dbReference type="RefSeq" id="WP_259088408.1">
    <property type="nucleotide sequence ID" value="NZ_BAAAZC010000025.1"/>
</dbReference>
<proteinExistence type="inferred from homology"/>